<evidence type="ECO:0000313" key="2">
    <source>
        <dbReference type="EMBL" id="KAK3201040.1"/>
    </source>
</evidence>
<comment type="caution">
    <text evidence="2">The sequence shown here is derived from an EMBL/GenBank/DDBJ whole genome shotgun (WGS) entry which is preliminary data.</text>
</comment>
<sequence length="810" mass="90488">MSNFPNTPISLTNSNIPIYLDTSHRRRSVEQTEPTEHICPKCSASSRDQPIHCISVSPAPPPYHTLPARAPIAGRLAVPVLNLQTTVASSERPYPHRPSPVLRPDEERSRVRFRQNAISPISPRISRLIPEDGQQNRLGLGIPEAPFKPDISPITPGTAEKAGKARREDSQLSDESTSGPLGASNFAQRIEQKLWKYSASRNVVKRWLMEIISWIVSACFLAKISSAALLLPVSEALGQLKWNWFQASKDESKQSKKMWDFDKFMLPVQCNEADLVCVCLRLFDNASRGPWGSFMLLLRIKGRSLAALGAAITLFALAMDPFFQQVVGFPEQWRTQPLIGSIPRAITYTTYTAGEFSVENNPQQELDQVVSPTAYLYFYDNGSMPIVSSDGKGIAPPIPLACPSSKCMWTEYESLSVCNRCADISDRLEYLCLNTTLDWIQEPVALPDLSNWDYPNGTACGWYLMADNPILMTGYTTDQFTNHTGEVLVSRSQPLYDLFSRAPIPGYKAKLNDTRNPFAHFVVVSGDNVTEVYNNATPIAHECIISSNIEAGAYTENVTRTVFNKTVGRDPWNITPIMEGDQMVSYFFDYSEDVIIHGESGQEYKIDKESHLNLLSIFDDIFPSTYTVTNSTDMTLAKLRFQQYRTSGYRLRNGSYNPFLYDNITTHLDHFVGDLTNIARSAKKTTEMVEGPSYDLVSVVEVRWEWLSLPLSLLGLTFIFMVATILRSSVTQDVGVWKTSAIATLLYGLPDNVRTKVTSATNHGTPRANAKRTKVKWLPGTGWRLSGGSTFSPSSLRARHSPPQPEWKAS</sequence>
<dbReference type="AlphaFoldDB" id="A0AAN6LRQ5"/>
<name>A0AAN6LRQ5_9PLEO</name>
<dbReference type="EMBL" id="WVTA01000017">
    <property type="protein sequence ID" value="KAK3201040.1"/>
    <property type="molecule type" value="Genomic_DNA"/>
</dbReference>
<organism evidence="2 3">
    <name type="scientific">Pseudopithomyces chartarum</name>
    <dbReference type="NCBI Taxonomy" id="1892770"/>
    <lineage>
        <taxon>Eukaryota</taxon>
        <taxon>Fungi</taxon>
        <taxon>Dikarya</taxon>
        <taxon>Ascomycota</taxon>
        <taxon>Pezizomycotina</taxon>
        <taxon>Dothideomycetes</taxon>
        <taxon>Pleosporomycetidae</taxon>
        <taxon>Pleosporales</taxon>
        <taxon>Massarineae</taxon>
        <taxon>Didymosphaeriaceae</taxon>
        <taxon>Pseudopithomyces</taxon>
    </lineage>
</organism>
<feature type="compositionally biased region" description="Basic and acidic residues" evidence="1">
    <location>
        <begin position="161"/>
        <end position="170"/>
    </location>
</feature>
<dbReference type="PANTHER" id="PTHR35394:SF5">
    <property type="entry name" value="DUF3176 DOMAIN-CONTAINING PROTEIN"/>
    <property type="match status" value="1"/>
</dbReference>
<accession>A0AAN6LRQ5</accession>
<evidence type="ECO:0000313" key="3">
    <source>
        <dbReference type="Proteomes" id="UP001280581"/>
    </source>
</evidence>
<keyword evidence="3" id="KW-1185">Reference proteome</keyword>
<gene>
    <name evidence="2" type="ORF">GRF29_213g834279</name>
</gene>
<dbReference type="Pfam" id="PF11374">
    <property type="entry name" value="DUF3176"/>
    <property type="match status" value="2"/>
</dbReference>
<proteinExistence type="predicted"/>
<feature type="region of interest" description="Disordered" evidence="1">
    <location>
        <begin position="786"/>
        <end position="810"/>
    </location>
</feature>
<evidence type="ECO:0000256" key="1">
    <source>
        <dbReference type="SAM" id="MobiDB-lite"/>
    </source>
</evidence>
<dbReference type="Proteomes" id="UP001280581">
    <property type="component" value="Unassembled WGS sequence"/>
</dbReference>
<feature type="region of interest" description="Disordered" evidence="1">
    <location>
        <begin position="88"/>
        <end position="110"/>
    </location>
</feature>
<reference evidence="2 3" key="1">
    <citation type="submission" date="2021-02" db="EMBL/GenBank/DDBJ databases">
        <title>Genome assembly of Pseudopithomyces chartarum.</title>
        <authorList>
            <person name="Jauregui R."/>
            <person name="Singh J."/>
            <person name="Voisey C."/>
        </authorList>
    </citation>
    <scope>NUCLEOTIDE SEQUENCE [LARGE SCALE GENOMIC DNA]</scope>
    <source>
        <strain evidence="2 3">AGR01</strain>
    </source>
</reference>
<protein>
    <submittedName>
        <fullName evidence="2">Uncharacterized protein</fullName>
    </submittedName>
</protein>
<dbReference type="PANTHER" id="PTHR35394">
    <property type="entry name" value="DUF3176 DOMAIN-CONTAINING PROTEIN"/>
    <property type="match status" value="1"/>
</dbReference>
<feature type="region of interest" description="Disordered" evidence="1">
    <location>
        <begin position="147"/>
        <end position="183"/>
    </location>
</feature>
<dbReference type="InterPro" id="IPR021514">
    <property type="entry name" value="DUF3176"/>
</dbReference>